<dbReference type="OrthoDB" id="9802948at2"/>
<keyword evidence="3" id="KW-0820">tRNA-binding</keyword>
<evidence type="ECO:0000259" key="4">
    <source>
        <dbReference type="PROSITE" id="PS51722"/>
    </source>
</evidence>
<name>A3VJG0_9RHOB</name>
<comment type="subcellular location">
    <subcellularLocation>
        <location evidence="3">Cytoplasm</location>
    </subcellularLocation>
    <text evidence="3">Binds to ribosomes.</text>
</comment>
<keyword evidence="1 3" id="KW-0547">Nucleotide-binding</keyword>
<dbReference type="Gene3D" id="3.30.70.870">
    <property type="entry name" value="Elongation Factor G (Translational Gtpase), domain 3"/>
    <property type="match status" value="1"/>
</dbReference>
<dbReference type="Proteomes" id="UP000002931">
    <property type="component" value="Unassembled WGS sequence"/>
</dbReference>
<dbReference type="STRING" id="314271.RB2654_03879"/>
<dbReference type="InterPro" id="IPR031157">
    <property type="entry name" value="G_TR_CS"/>
</dbReference>
<dbReference type="InterPro" id="IPR009000">
    <property type="entry name" value="Transl_B-barrel_sf"/>
</dbReference>
<dbReference type="GO" id="GO:0000027">
    <property type="term" value="P:ribosomal large subunit assembly"/>
    <property type="evidence" value="ECO:0007669"/>
    <property type="project" value="UniProtKB-UniRule"/>
</dbReference>
<dbReference type="GO" id="GO:0003924">
    <property type="term" value="F:GTPase activity"/>
    <property type="evidence" value="ECO:0007669"/>
    <property type="project" value="UniProtKB-UniRule"/>
</dbReference>
<dbReference type="InterPro" id="IPR027417">
    <property type="entry name" value="P-loop_NTPase"/>
</dbReference>
<dbReference type="GO" id="GO:1990904">
    <property type="term" value="C:ribonucleoprotein complex"/>
    <property type="evidence" value="ECO:0007669"/>
    <property type="project" value="TreeGrafter"/>
</dbReference>
<dbReference type="CDD" id="cd03691">
    <property type="entry name" value="BipA_TypA_II"/>
    <property type="match status" value="1"/>
</dbReference>
<evidence type="ECO:0000313" key="6">
    <source>
        <dbReference type="Proteomes" id="UP000002931"/>
    </source>
</evidence>
<dbReference type="FunFam" id="3.30.70.870:FF:000003">
    <property type="entry name" value="GTP-binding protein TypA"/>
    <property type="match status" value="1"/>
</dbReference>
<dbReference type="InterPro" id="IPR006298">
    <property type="entry name" value="BipA"/>
</dbReference>
<dbReference type="SUPFAM" id="SSF50447">
    <property type="entry name" value="Translation proteins"/>
    <property type="match status" value="1"/>
</dbReference>
<dbReference type="HAMAP" id="MF_00849">
    <property type="entry name" value="BipA"/>
    <property type="match status" value="1"/>
</dbReference>
<comment type="similarity">
    <text evidence="3">Belongs to the TRAFAC class translation factor GTPase superfamily. Classic translation factor GTPase family. BipA subfamily.</text>
</comment>
<dbReference type="FunFam" id="2.40.50.250:FF:000001">
    <property type="entry name" value="GTP-binding protein TypA"/>
    <property type="match status" value="1"/>
</dbReference>
<dbReference type="InterPro" id="IPR004161">
    <property type="entry name" value="EFTu-like_2"/>
</dbReference>
<protein>
    <recommendedName>
        <fullName evidence="3">Large ribosomal subunit assembly factor BipA</fullName>
        <ecNumber evidence="3">3.6.5.-</ecNumber>
    </recommendedName>
    <alternativeName>
        <fullName evidence="3">GTP-binding protein BipA</fullName>
    </alternativeName>
</protein>
<dbReference type="GO" id="GO:0019843">
    <property type="term" value="F:rRNA binding"/>
    <property type="evidence" value="ECO:0007669"/>
    <property type="project" value="UniProtKB-KW"/>
</dbReference>
<keyword evidence="3" id="KW-0690">Ribosome biogenesis</keyword>
<dbReference type="GO" id="GO:0000049">
    <property type="term" value="F:tRNA binding"/>
    <property type="evidence" value="ECO:0007669"/>
    <property type="project" value="UniProtKB-KW"/>
</dbReference>
<dbReference type="InterPro" id="IPR048876">
    <property type="entry name" value="BipA_C"/>
</dbReference>
<dbReference type="GO" id="GO:0097216">
    <property type="term" value="F:guanosine tetraphosphate binding"/>
    <property type="evidence" value="ECO:0007669"/>
    <property type="project" value="UniProtKB-ARBA"/>
</dbReference>
<dbReference type="SUPFAM" id="SSF52540">
    <property type="entry name" value="P-loop containing nucleoside triphosphate hydrolases"/>
    <property type="match status" value="1"/>
</dbReference>
<dbReference type="Pfam" id="PF21018">
    <property type="entry name" value="BipA_C"/>
    <property type="match status" value="1"/>
</dbReference>
<organism evidence="5 6">
    <name type="scientific">Maritimibacter alkaliphilus HTCC2654</name>
    <dbReference type="NCBI Taxonomy" id="314271"/>
    <lineage>
        <taxon>Bacteria</taxon>
        <taxon>Pseudomonadati</taxon>
        <taxon>Pseudomonadota</taxon>
        <taxon>Alphaproteobacteria</taxon>
        <taxon>Rhodobacterales</taxon>
        <taxon>Roseobacteraceae</taxon>
        <taxon>Maritimibacter</taxon>
    </lineage>
</organism>
<dbReference type="EMBL" id="AAMT01000014">
    <property type="protein sequence ID" value="EAQ11537.1"/>
    <property type="molecule type" value="Genomic_DNA"/>
</dbReference>
<dbReference type="GO" id="GO:0005829">
    <property type="term" value="C:cytosol"/>
    <property type="evidence" value="ECO:0007669"/>
    <property type="project" value="TreeGrafter"/>
</dbReference>
<dbReference type="InterPro" id="IPR042116">
    <property type="entry name" value="TypA/BipA_C"/>
</dbReference>
<dbReference type="PROSITE" id="PS51722">
    <property type="entry name" value="G_TR_2"/>
    <property type="match status" value="1"/>
</dbReference>
<keyword evidence="2 3" id="KW-0342">GTP-binding</keyword>
<dbReference type="Gene3D" id="2.40.50.250">
    <property type="entry name" value="bipa protein"/>
    <property type="match status" value="1"/>
</dbReference>
<dbReference type="HOGENOM" id="CLU_017016_4_0_5"/>
<reference evidence="5 6" key="1">
    <citation type="journal article" date="2010" name="J. Bacteriol.">
        <title>Genome sequences of Pelagibaca bermudensis HTCC2601T and Maritimibacter alkaliphilus HTCC2654T, the type strains of two marine Roseobacter genera.</title>
        <authorList>
            <person name="Thrash J.C."/>
            <person name="Cho J.C."/>
            <person name="Ferriera S."/>
            <person name="Johnson J."/>
            <person name="Vergin K.L."/>
            <person name="Giovannoni S.J."/>
        </authorList>
    </citation>
    <scope>NUCLEOTIDE SEQUENCE [LARGE SCALE GENOMIC DNA]</scope>
    <source>
        <strain evidence="5 6">HTCC2654</strain>
    </source>
</reference>
<dbReference type="NCBIfam" id="TIGR01394">
    <property type="entry name" value="TypA_BipA"/>
    <property type="match status" value="1"/>
</dbReference>
<dbReference type="CDD" id="cd01891">
    <property type="entry name" value="TypA_BipA"/>
    <property type="match status" value="1"/>
</dbReference>
<dbReference type="RefSeq" id="WP_008328871.1">
    <property type="nucleotide sequence ID" value="NZ_CH902578.1"/>
</dbReference>
<keyword evidence="3" id="KW-0699">rRNA-binding</keyword>
<comment type="subunit">
    <text evidence="3">Monomer.</text>
</comment>
<dbReference type="EC" id="3.6.5.-" evidence="3"/>
<dbReference type="PANTHER" id="PTHR42908:SF8">
    <property type="entry name" value="TR-TYPE G DOMAIN-CONTAINING PROTEIN"/>
    <property type="match status" value="1"/>
</dbReference>
<keyword evidence="3" id="KW-0694">RNA-binding</keyword>
<dbReference type="PRINTS" id="PR00315">
    <property type="entry name" value="ELONGATNFCT"/>
</dbReference>
<dbReference type="GO" id="GO:0005525">
    <property type="term" value="F:GTP binding"/>
    <property type="evidence" value="ECO:0007669"/>
    <property type="project" value="UniProtKB-UniRule"/>
</dbReference>
<keyword evidence="6" id="KW-1185">Reference proteome</keyword>
<comment type="caution">
    <text evidence="5">The sequence shown here is derived from an EMBL/GenBank/DDBJ whole genome shotgun (WGS) entry which is preliminary data.</text>
</comment>
<dbReference type="InterPro" id="IPR047041">
    <property type="entry name" value="BipA_GTP-bd_dom"/>
</dbReference>
<accession>A3VJG0</accession>
<feature type="binding site" evidence="3">
    <location>
        <begin position="13"/>
        <end position="18"/>
    </location>
    <ligand>
        <name>GTP</name>
        <dbReference type="ChEBI" id="CHEBI:37565"/>
    </ligand>
</feature>
<dbReference type="Pfam" id="PF03144">
    <property type="entry name" value="GTP_EFTU_D2"/>
    <property type="match status" value="1"/>
</dbReference>
<evidence type="ECO:0000256" key="1">
    <source>
        <dbReference type="ARBA" id="ARBA00022741"/>
    </source>
</evidence>
<dbReference type="InterPro" id="IPR005225">
    <property type="entry name" value="Small_GTP-bd"/>
</dbReference>
<keyword evidence="3" id="KW-0378">Hydrolase</keyword>
<dbReference type="FunFam" id="3.30.70.240:FF:000002">
    <property type="entry name" value="GTP-binding protein TypA"/>
    <property type="match status" value="1"/>
</dbReference>
<proteinExistence type="inferred from homology"/>
<dbReference type="SMART" id="SM00838">
    <property type="entry name" value="EFG_C"/>
    <property type="match status" value="1"/>
</dbReference>
<gene>
    <name evidence="3" type="primary">bipA</name>
    <name evidence="5" type="ORF">RB2654_03879</name>
</gene>
<dbReference type="CDD" id="cd03710">
    <property type="entry name" value="BipA_TypA_C"/>
    <property type="match status" value="1"/>
</dbReference>
<dbReference type="GO" id="GO:0043022">
    <property type="term" value="F:ribosome binding"/>
    <property type="evidence" value="ECO:0007669"/>
    <property type="project" value="UniProtKB-UniRule"/>
</dbReference>
<sequence length="605" mass="66052">MEIRNIAIIAHVDHGKTTLVDELLKQSGAFRENQATSERMMDSNDLERERGITILAKATSVEWKGTRINIVDTPGHADFGGEVERILSMVDGVVLLVDAAEGPMPQTKFVTSKALALGLRPIVVLNKVDKPDAEPDRALDEVFDLFANLGADDDQLDFPHMYASGRSGWADADLDGPRKDLSALFALIVNHVPKPRQLAHQGEDFKMLATTLGADPFLGRILTGRVESGKLKAGATVQAISRIGQKIEQFRVSKILAFRGLGQTEIDEAVAGDIVSLAGMGKATVSDTICALAVEEPLEAQPIDPPTITVTFGINDSPLAGRDGKKVQSRVIRDRLMKEAESNVAIKIKDTPGGEAFEVSGRGELQMGVLIENMRREGFELSISRPQVIMREEDGVRMEPVEEVTIDVDDDYSGAVIEKITGARKGDLVEMKPAGAGKTRIVAHVPSRGLIGYHGEFLTDTRGTGVLNRVFHGWTPHKGAIPGRRAGVLISMEDGEAVAYALWNLEERGKMFVEPQEKVYQGMVIGEHSRDNDLEVNPLKGKKLTNVRASGTDDAVRLTPISRMSLEQAIAYINDDELVEVTPNAIRLRKRHLDPHERKRAAKSA</sequence>
<dbReference type="PROSITE" id="PS00301">
    <property type="entry name" value="G_TR_1"/>
    <property type="match status" value="1"/>
</dbReference>
<dbReference type="Gene3D" id="2.40.30.10">
    <property type="entry name" value="Translation factors"/>
    <property type="match status" value="1"/>
</dbReference>
<comment type="catalytic activity">
    <reaction evidence="3">
        <text>GTP + H2O = GDP + phosphate + H(+)</text>
        <dbReference type="Rhea" id="RHEA:19669"/>
        <dbReference type="ChEBI" id="CHEBI:15377"/>
        <dbReference type="ChEBI" id="CHEBI:15378"/>
        <dbReference type="ChEBI" id="CHEBI:37565"/>
        <dbReference type="ChEBI" id="CHEBI:43474"/>
        <dbReference type="ChEBI" id="CHEBI:58189"/>
    </reaction>
</comment>
<evidence type="ECO:0000313" key="5">
    <source>
        <dbReference type="EMBL" id="EAQ11537.1"/>
    </source>
</evidence>
<dbReference type="FunFam" id="3.40.50.300:FF:000055">
    <property type="entry name" value="GTP-binding protein TypA"/>
    <property type="match status" value="1"/>
</dbReference>
<dbReference type="Gene3D" id="3.40.50.300">
    <property type="entry name" value="P-loop containing nucleotide triphosphate hydrolases"/>
    <property type="match status" value="1"/>
</dbReference>
<dbReference type="Pfam" id="PF00679">
    <property type="entry name" value="EFG_C"/>
    <property type="match status" value="1"/>
</dbReference>
<dbReference type="InterPro" id="IPR047042">
    <property type="entry name" value="BipA_II"/>
</dbReference>
<dbReference type="Gene3D" id="3.30.70.240">
    <property type="match status" value="1"/>
</dbReference>
<evidence type="ECO:0000256" key="2">
    <source>
        <dbReference type="ARBA" id="ARBA00023134"/>
    </source>
</evidence>
<dbReference type="AlphaFoldDB" id="A3VJG0"/>
<dbReference type="eggNOG" id="COG1217">
    <property type="taxonomic scope" value="Bacteria"/>
</dbReference>
<dbReference type="NCBIfam" id="TIGR00231">
    <property type="entry name" value="small_GTP"/>
    <property type="match status" value="1"/>
</dbReference>
<dbReference type="SUPFAM" id="SSF54980">
    <property type="entry name" value="EF-G C-terminal domain-like"/>
    <property type="match status" value="2"/>
</dbReference>
<dbReference type="InterPro" id="IPR035651">
    <property type="entry name" value="BipA_V"/>
</dbReference>
<keyword evidence="3" id="KW-0963">Cytoplasm</keyword>
<evidence type="ECO:0000256" key="3">
    <source>
        <dbReference type="HAMAP-Rule" id="MF_00849"/>
    </source>
</evidence>
<dbReference type="InterPro" id="IPR047043">
    <property type="entry name" value="BipA_III"/>
</dbReference>
<dbReference type="CDD" id="cd16263">
    <property type="entry name" value="BipA_III"/>
    <property type="match status" value="1"/>
</dbReference>
<dbReference type="InterPro" id="IPR000640">
    <property type="entry name" value="EFG_V-like"/>
</dbReference>
<feature type="binding site" evidence="3">
    <location>
        <begin position="126"/>
        <end position="129"/>
    </location>
    <ligand>
        <name>GTP</name>
        <dbReference type="ChEBI" id="CHEBI:37565"/>
    </ligand>
</feature>
<dbReference type="InterPro" id="IPR035647">
    <property type="entry name" value="EFG_III/V"/>
</dbReference>
<dbReference type="Pfam" id="PF00009">
    <property type="entry name" value="GTP_EFTU"/>
    <property type="match status" value="1"/>
</dbReference>
<dbReference type="InterPro" id="IPR000795">
    <property type="entry name" value="T_Tr_GTP-bd_dom"/>
</dbReference>
<feature type="domain" description="Tr-type G" evidence="4">
    <location>
        <begin position="1"/>
        <end position="196"/>
    </location>
</feature>
<comment type="function">
    <text evidence="3">A 50S ribosomal subunit assembly protein with GTPase activity, required for 50S subunit assembly at low temperatures, may also play a role in translation. Binds GTP and analogs. Binds the 70S ribosome between the 30S and 50S subunits, in a similar position as ribosome-bound EF-G; it contacts a number of ribosomal proteins, both rRNAs and the A-site tRNA.</text>
</comment>
<dbReference type="PANTHER" id="PTHR42908">
    <property type="entry name" value="TRANSLATION ELONGATION FACTOR-RELATED"/>
    <property type="match status" value="1"/>
</dbReference>